<dbReference type="InterPro" id="IPR036682">
    <property type="entry name" value="OS_D_A10/PebIII_sf"/>
</dbReference>
<dbReference type="Gene3D" id="1.10.2080.10">
    <property type="entry name" value="Insect odorant-binding protein A10/Ejaculatory bulb-specific protein 3"/>
    <property type="match status" value="1"/>
</dbReference>
<dbReference type="PANTHER" id="PTHR11257">
    <property type="entry name" value="CHEMOSENSORY PROTEIN-RELATED"/>
    <property type="match status" value="1"/>
</dbReference>
<proteinExistence type="predicted"/>
<keyword evidence="3" id="KW-1185">Reference proteome</keyword>
<dbReference type="PROSITE" id="PS51257">
    <property type="entry name" value="PROKAR_LIPOPROTEIN"/>
    <property type="match status" value="1"/>
</dbReference>
<dbReference type="AlphaFoldDB" id="A0A653DBT4"/>
<feature type="chain" id="PRO_5025070067" evidence="1">
    <location>
        <begin position="20"/>
        <end position="125"/>
    </location>
</feature>
<dbReference type="Pfam" id="PF03392">
    <property type="entry name" value="OS-D"/>
    <property type="match status" value="1"/>
</dbReference>
<dbReference type="PANTHER" id="PTHR11257:SF13">
    <property type="entry name" value="GEO07322P1"/>
    <property type="match status" value="1"/>
</dbReference>
<accession>A0A653DBT4</accession>
<reference evidence="2 3" key="1">
    <citation type="submission" date="2019-01" db="EMBL/GenBank/DDBJ databases">
        <authorList>
            <person name="Sayadi A."/>
        </authorList>
    </citation>
    <scope>NUCLEOTIDE SEQUENCE [LARGE SCALE GENOMIC DNA]</scope>
</reference>
<gene>
    <name evidence="2" type="ORF">CALMAC_LOCUS15752</name>
</gene>
<dbReference type="InterPro" id="IPR005055">
    <property type="entry name" value="A10/PebIII"/>
</dbReference>
<keyword evidence="1" id="KW-0732">Signal</keyword>
<evidence type="ECO:0000313" key="3">
    <source>
        <dbReference type="Proteomes" id="UP000410492"/>
    </source>
</evidence>
<dbReference type="OrthoDB" id="8183954at2759"/>
<feature type="signal peptide" evidence="1">
    <location>
        <begin position="1"/>
        <end position="19"/>
    </location>
</feature>
<sequence>MDLKVFILLLVVFLASCLCEESKYTTKYDNIDIDRILSNRRILTNYIKCILDQGPCTPDGREFRRNIPDALQTGCQKCSEAQKKIVQKTSDYIRNNRPDDWNKIRMKFDPEGKYSKTFEQFLNEK</sequence>
<evidence type="ECO:0000313" key="2">
    <source>
        <dbReference type="EMBL" id="VEN57011.1"/>
    </source>
</evidence>
<name>A0A653DBT4_CALMS</name>
<dbReference type="EMBL" id="CAACVG010010944">
    <property type="protein sequence ID" value="VEN57011.1"/>
    <property type="molecule type" value="Genomic_DNA"/>
</dbReference>
<dbReference type="SUPFAM" id="SSF100910">
    <property type="entry name" value="Chemosensory protein Csp2"/>
    <property type="match status" value="1"/>
</dbReference>
<evidence type="ECO:0000256" key="1">
    <source>
        <dbReference type="SAM" id="SignalP"/>
    </source>
</evidence>
<organism evidence="2 3">
    <name type="scientific">Callosobruchus maculatus</name>
    <name type="common">Southern cowpea weevil</name>
    <name type="synonym">Pulse bruchid</name>
    <dbReference type="NCBI Taxonomy" id="64391"/>
    <lineage>
        <taxon>Eukaryota</taxon>
        <taxon>Metazoa</taxon>
        <taxon>Ecdysozoa</taxon>
        <taxon>Arthropoda</taxon>
        <taxon>Hexapoda</taxon>
        <taxon>Insecta</taxon>
        <taxon>Pterygota</taxon>
        <taxon>Neoptera</taxon>
        <taxon>Endopterygota</taxon>
        <taxon>Coleoptera</taxon>
        <taxon>Polyphaga</taxon>
        <taxon>Cucujiformia</taxon>
        <taxon>Chrysomeloidea</taxon>
        <taxon>Chrysomelidae</taxon>
        <taxon>Bruchinae</taxon>
        <taxon>Bruchini</taxon>
        <taxon>Callosobruchus</taxon>
    </lineage>
</organism>
<protein>
    <submittedName>
        <fullName evidence="2">Uncharacterized protein</fullName>
    </submittedName>
</protein>
<dbReference type="Proteomes" id="UP000410492">
    <property type="component" value="Unassembled WGS sequence"/>
</dbReference>